<comment type="caution">
    <text evidence="8">The sequence shown here is derived from an EMBL/GenBank/DDBJ whole genome shotgun (WGS) entry which is preliminary data.</text>
</comment>
<feature type="domain" description="Major facilitator superfamily (MFS) profile" evidence="7">
    <location>
        <begin position="9"/>
        <end position="381"/>
    </location>
</feature>
<dbReference type="Pfam" id="PF07690">
    <property type="entry name" value="MFS_1"/>
    <property type="match status" value="1"/>
</dbReference>
<evidence type="ECO:0000313" key="9">
    <source>
        <dbReference type="Proteomes" id="UP001214854"/>
    </source>
</evidence>
<evidence type="ECO:0000259" key="7">
    <source>
        <dbReference type="PROSITE" id="PS50850"/>
    </source>
</evidence>
<feature type="transmembrane region" description="Helical" evidence="6">
    <location>
        <begin position="75"/>
        <end position="101"/>
    </location>
</feature>
<dbReference type="Proteomes" id="UP001214854">
    <property type="component" value="Unassembled WGS sequence"/>
</dbReference>
<feature type="transmembrane region" description="Helical" evidence="6">
    <location>
        <begin position="107"/>
        <end position="125"/>
    </location>
</feature>
<name>A0ABT5HQK1_9CAUL</name>
<keyword evidence="3 6" id="KW-0812">Transmembrane</keyword>
<evidence type="ECO:0000313" key="8">
    <source>
        <dbReference type="EMBL" id="MDC7682346.1"/>
    </source>
</evidence>
<keyword evidence="2" id="KW-1003">Cell membrane</keyword>
<proteinExistence type="predicted"/>
<feature type="transmembrane region" description="Helical" evidence="6">
    <location>
        <begin position="46"/>
        <end position="68"/>
    </location>
</feature>
<feature type="transmembrane region" description="Helical" evidence="6">
    <location>
        <begin position="353"/>
        <end position="374"/>
    </location>
</feature>
<dbReference type="InterPro" id="IPR020846">
    <property type="entry name" value="MFS_dom"/>
</dbReference>
<evidence type="ECO:0000256" key="6">
    <source>
        <dbReference type="SAM" id="Phobius"/>
    </source>
</evidence>
<evidence type="ECO:0000256" key="4">
    <source>
        <dbReference type="ARBA" id="ARBA00022989"/>
    </source>
</evidence>
<feature type="transmembrane region" description="Helical" evidence="6">
    <location>
        <begin position="265"/>
        <end position="283"/>
    </location>
</feature>
<dbReference type="PANTHER" id="PTHR43124:SF3">
    <property type="entry name" value="CHLORAMPHENICOL EFFLUX PUMP RV0191"/>
    <property type="match status" value="1"/>
</dbReference>
<dbReference type="EMBL" id="JAQQKX010000002">
    <property type="protein sequence ID" value="MDC7682346.1"/>
    <property type="molecule type" value="Genomic_DNA"/>
</dbReference>
<evidence type="ECO:0000256" key="5">
    <source>
        <dbReference type="ARBA" id="ARBA00023136"/>
    </source>
</evidence>
<keyword evidence="9" id="KW-1185">Reference proteome</keyword>
<organism evidence="8 9">
    <name type="scientific">Asticcacaulis aquaticus</name>
    <dbReference type="NCBI Taxonomy" id="2984212"/>
    <lineage>
        <taxon>Bacteria</taxon>
        <taxon>Pseudomonadati</taxon>
        <taxon>Pseudomonadota</taxon>
        <taxon>Alphaproteobacteria</taxon>
        <taxon>Caulobacterales</taxon>
        <taxon>Caulobacteraceae</taxon>
        <taxon>Asticcacaulis</taxon>
    </lineage>
</organism>
<feature type="transmembrane region" description="Helical" evidence="6">
    <location>
        <begin position="233"/>
        <end position="253"/>
    </location>
</feature>
<dbReference type="PANTHER" id="PTHR43124">
    <property type="entry name" value="PURINE EFFLUX PUMP PBUE"/>
    <property type="match status" value="1"/>
</dbReference>
<accession>A0ABT5HQK1</accession>
<evidence type="ECO:0000256" key="1">
    <source>
        <dbReference type="ARBA" id="ARBA00004651"/>
    </source>
</evidence>
<feature type="transmembrane region" description="Helical" evidence="6">
    <location>
        <begin position="137"/>
        <end position="158"/>
    </location>
</feature>
<feature type="transmembrane region" description="Helical" evidence="6">
    <location>
        <begin position="323"/>
        <end position="347"/>
    </location>
</feature>
<dbReference type="PROSITE" id="PS50850">
    <property type="entry name" value="MFS"/>
    <property type="match status" value="1"/>
</dbReference>
<keyword evidence="4 6" id="KW-1133">Transmembrane helix</keyword>
<dbReference type="InterPro" id="IPR011701">
    <property type="entry name" value="MFS"/>
</dbReference>
<comment type="subcellular location">
    <subcellularLocation>
        <location evidence="1">Cell membrane</location>
        <topology evidence="1">Multi-pass membrane protein</topology>
    </subcellularLocation>
</comment>
<protein>
    <submittedName>
        <fullName evidence="8">MFS transporter</fullName>
    </submittedName>
</protein>
<feature type="transmembrane region" description="Helical" evidence="6">
    <location>
        <begin position="200"/>
        <end position="227"/>
    </location>
</feature>
<dbReference type="Gene3D" id="1.20.1250.20">
    <property type="entry name" value="MFS general substrate transporter like domains"/>
    <property type="match status" value="1"/>
</dbReference>
<dbReference type="RefSeq" id="WP_272746839.1">
    <property type="nucleotide sequence ID" value="NZ_JAQQKX010000002.1"/>
</dbReference>
<keyword evidence="5 6" id="KW-0472">Membrane</keyword>
<reference evidence="8 9" key="1">
    <citation type="submission" date="2023-01" db="EMBL/GenBank/DDBJ databases">
        <title>Novel species of the genus Asticcacaulis isolated from rivers.</title>
        <authorList>
            <person name="Lu H."/>
        </authorList>
    </citation>
    <scope>NUCLEOTIDE SEQUENCE [LARGE SCALE GENOMIC DNA]</scope>
    <source>
        <strain evidence="8 9">BYS171W</strain>
    </source>
</reference>
<dbReference type="SUPFAM" id="SSF103473">
    <property type="entry name" value="MFS general substrate transporter"/>
    <property type="match status" value="1"/>
</dbReference>
<evidence type="ECO:0000256" key="3">
    <source>
        <dbReference type="ARBA" id="ARBA00022692"/>
    </source>
</evidence>
<feature type="transmembrane region" description="Helical" evidence="6">
    <location>
        <begin position="164"/>
        <end position="180"/>
    </location>
</feature>
<dbReference type="InterPro" id="IPR050189">
    <property type="entry name" value="MFS_Efflux_Transporters"/>
</dbReference>
<dbReference type="InterPro" id="IPR036259">
    <property type="entry name" value="MFS_trans_sf"/>
</dbReference>
<evidence type="ECO:0000256" key="2">
    <source>
        <dbReference type="ARBA" id="ARBA00022475"/>
    </source>
</evidence>
<feature type="transmembrane region" description="Helical" evidence="6">
    <location>
        <begin position="289"/>
        <end position="311"/>
    </location>
</feature>
<sequence length="385" mass="39636">MNIPAHWRHIILLWLIGVLAAAELGKFASLAPVIREDLGLSLVQAGWLVSLIETGGATQGLIAGLLIGRLGSRKALIIGVTLLTVAGIAEALSASVWPLFAARVVESAGYLLIVIAAPSLITHVARPQDQAHALTLWSTFVPAGFAIGMILSGIALTLSNWTGALWLWAMVAVVALIAAWRSPPMEIKTDTKFSLPVPAVWLLCGGFGFYTTLFVGLIAMFPAFLIAHGLTPTSAATVTGIASAVTLGGAWVAGQALHSGDRARWIALGGGLLIPAALSLLIFAGGHPLWLSVLIVALNAVSGIASSIVFARLPKMSPVFDAAAANGVLTQFGAGGSLIGPPLLAFIAGHLGWSAVGLAVVVGSLCALGLMVLAERMARRAMNQG</sequence>
<gene>
    <name evidence="8" type="ORF">PQU92_03610</name>
</gene>